<dbReference type="EMBL" id="JXTB01000424">
    <property type="protein sequence ID" value="PON41045.1"/>
    <property type="molecule type" value="Genomic_DNA"/>
</dbReference>
<accession>A0A2P5AWY7</accession>
<comment type="caution">
    <text evidence="1">The sequence shown here is derived from an EMBL/GenBank/DDBJ whole genome shotgun (WGS) entry which is preliminary data.</text>
</comment>
<reference evidence="2" key="1">
    <citation type="submission" date="2016-06" db="EMBL/GenBank/DDBJ databases">
        <title>Parallel loss of symbiosis genes in relatives of nitrogen-fixing non-legume Parasponia.</title>
        <authorList>
            <person name="Van Velzen R."/>
            <person name="Holmer R."/>
            <person name="Bu F."/>
            <person name="Rutten L."/>
            <person name="Van Zeijl A."/>
            <person name="Liu W."/>
            <person name="Santuari L."/>
            <person name="Cao Q."/>
            <person name="Sharma T."/>
            <person name="Shen D."/>
            <person name="Roswanjaya Y."/>
            <person name="Wardhani T."/>
            <person name="Kalhor M.S."/>
            <person name="Jansen J."/>
            <person name="Van den Hoogen J."/>
            <person name="Gungor B."/>
            <person name="Hartog M."/>
            <person name="Hontelez J."/>
            <person name="Verver J."/>
            <person name="Yang W.-C."/>
            <person name="Schijlen E."/>
            <person name="Repin R."/>
            <person name="Schilthuizen M."/>
            <person name="Schranz E."/>
            <person name="Heidstra R."/>
            <person name="Miyata K."/>
            <person name="Fedorova E."/>
            <person name="Kohlen W."/>
            <person name="Bisseling T."/>
            <person name="Smit S."/>
            <person name="Geurts R."/>
        </authorList>
    </citation>
    <scope>NUCLEOTIDE SEQUENCE [LARGE SCALE GENOMIC DNA]</scope>
    <source>
        <strain evidence="2">cv. WU1-14</strain>
    </source>
</reference>
<gene>
    <name evidence="1" type="ORF">PanWU01x14_292560</name>
</gene>
<organism evidence="1 2">
    <name type="scientific">Parasponia andersonii</name>
    <name type="common">Sponia andersonii</name>
    <dbReference type="NCBI Taxonomy" id="3476"/>
    <lineage>
        <taxon>Eukaryota</taxon>
        <taxon>Viridiplantae</taxon>
        <taxon>Streptophyta</taxon>
        <taxon>Embryophyta</taxon>
        <taxon>Tracheophyta</taxon>
        <taxon>Spermatophyta</taxon>
        <taxon>Magnoliopsida</taxon>
        <taxon>eudicotyledons</taxon>
        <taxon>Gunneridae</taxon>
        <taxon>Pentapetalae</taxon>
        <taxon>rosids</taxon>
        <taxon>fabids</taxon>
        <taxon>Rosales</taxon>
        <taxon>Cannabaceae</taxon>
        <taxon>Parasponia</taxon>
    </lineage>
</organism>
<dbReference type="Proteomes" id="UP000237105">
    <property type="component" value="Unassembled WGS sequence"/>
</dbReference>
<name>A0A2P5AWY7_PARAD</name>
<sequence>MISVSVFTKADSLYTDCSSGRNYTPNGQFQNNLKLLLNDLFSNTTRNDTSLGEVMPTPPFAGTVSGKRALPLRKLH</sequence>
<protein>
    <submittedName>
        <fullName evidence="1">Uncharacterized protein</fullName>
    </submittedName>
</protein>
<evidence type="ECO:0000313" key="1">
    <source>
        <dbReference type="EMBL" id="PON41045.1"/>
    </source>
</evidence>
<dbReference type="AlphaFoldDB" id="A0A2P5AWY7"/>
<proteinExistence type="predicted"/>
<keyword evidence="2" id="KW-1185">Reference proteome</keyword>
<evidence type="ECO:0000313" key="2">
    <source>
        <dbReference type="Proteomes" id="UP000237105"/>
    </source>
</evidence>